<dbReference type="EMBL" id="JAGDFM010000710">
    <property type="protein sequence ID" value="KAG7376397.1"/>
    <property type="molecule type" value="Genomic_DNA"/>
</dbReference>
<evidence type="ECO:0000313" key="3">
    <source>
        <dbReference type="Proteomes" id="UP000694044"/>
    </source>
</evidence>
<accession>A0A8T1V544</accession>
<name>A0A8T1V544_9STRA</name>
<evidence type="ECO:0000313" key="2">
    <source>
        <dbReference type="EMBL" id="KAG7376397.1"/>
    </source>
</evidence>
<dbReference type="AlphaFoldDB" id="A0A8T1V544"/>
<gene>
    <name evidence="2" type="ORF">PHYPSEUDO_013637</name>
</gene>
<dbReference type="Proteomes" id="UP000694044">
    <property type="component" value="Unassembled WGS sequence"/>
</dbReference>
<organism evidence="2 3">
    <name type="scientific">Phytophthora pseudosyringae</name>
    <dbReference type="NCBI Taxonomy" id="221518"/>
    <lineage>
        <taxon>Eukaryota</taxon>
        <taxon>Sar</taxon>
        <taxon>Stramenopiles</taxon>
        <taxon>Oomycota</taxon>
        <taxon>Peronosporomycetes</taxon>
        <taxon>Peronosporales</taxon>
        <taxon>Peronosporaceae</taxon>
        <taxon>Phytophthora</taxon>
    </lineage>
</organism>
<comment type="caution">
    <text evidence="2">The sequence shown here is derived from an EMBL/GenBank/DDBJ whole genome shotgun (WGS) entry which is preliminary data.</text>
</comment>
<reference evidence="2" key="1">
    <citation type="submission" date="2021-02" db="EMBL/GenBank/DDBJ databases">
        <authorList>
            <person name="Palmer J.M."/>
        </authorList>
    </citation>
    <scope>NUCLEOTIDE SEQUENCE</scope>
    <source>
        <strain evidence="2">SCRP734</strain>
    </source>
</reference>
<feature type="region of interest" description="Disordered" evidence="1">
    <location>
        <begin position="214"/>
        <end position="233"/>
    </location>
</feature>
<protein>
    <submittedName>
        <fullName evidence="2">Uncharacterized protein</fullName>
    </submittedName>
</protein>
<feature type="compositionally biased region" description="Basic and acidic residues" evidence="1">
    <location>
        <begin position="223"/>
        <end position="233"/>
    </location>
</feature>
<keyword evidence="3" id="KW-1185">Reference proteome</keyword>
<sequence length="233" mass="25149">MLLALTSVKTNGDLGPAHARSLLHSRRPNGQLPVPCASRGAAGWPRLATLKEGAGVANATSVGVWWMVPECTNSRTLLQAGGSCIRQSSACVRRRCRDPVDPPPTQRPDRGALTNPTVGLQISGSILLGYSLSWGAIAYLRSIGLCRGRSCCCGEGVGPRSDHRVLLLEILHVRDGRRLARTSCRHHVPVLFKGVRELRLLELHCCANAPDSGPVTVRQSPAKQHENSSRHKQ</sequence>
<proteinExistence type="predicted"/>
<evidence type="ECO:0000256" key="1">
    <source>
        <dbReference type="SAM" id="MobiDB-lite"/>
    </source>
</evidence>